<dbReference type="PROSITE" id="PS50110">
    <property type="entry name" value="RESPONSE_REGULATORY"/>
    <property type="match status" value="1"/>
</dbReference>
<name>A0A1H2JP62_9BACT</name>
<reference evidence="5" key="1">
    <citation type="submission" date="2016-10" db="EMBL/GenBank/DDBJ databases">
        <authorList>
            <person name="Varghese N."/>
            <person name="Submissions S."/>
        </authorList>
    </citation>
    <scope>NUCLEOTIDE SEQUENCE [LARGE SCALE GENOMIC DNA]</scope>
    <source>
        <strain evidence="5">DSM 3384</strain>
    </source>
</reference>
<dbReference type="AlphaFoldDB" id="A0A1H2JP62"/>
<dbReference type="EMBL" id="FNLL01000014">
    <property type="protein sequence ID" value="SDU58190.1"/>
    <property type="molecule type" value="Genomic_DNA"/>
</dbReference>
<dbReference type="Pfam" id="PF04397">
    <property type="entry name" value="LytTR"/>
    <property type="match status" value="1"/>
</dbReference>
<gene>
    <name evidence="4" type="ORF">SAMN04487931_1146</name>
</gene>
<proteinExistence type="predicted"/>
<dbReference type="SMART" id="SM00448">
    <property type="entry name" value="REC"/>
    <property type="match status" value="1"/>
</dbReference>
<protein>
    <submittedName>
        <fullName evidence="4">Two component transcriptional regulator, LytTR family</fullName>
    </submittedName>
</protein>
<dbReference type="GO" id="GO:0003677">
    <property type="term" value="F:DNA binding"/>
    <property type="evidence" value="ECO:0007669"/>
    <property type="project" value="InterPro"/>
</dbReference>
<keyword evidence="1" id="KW-0597">Phosphoprotein</keyword>
<organism evidence="4 5">
    <name type="scientific">Desulfobacula phenolica</name>
    <dbReference type="NCBI Taxonomy" id="90732"/>
    <lineage>
        <taxon>Bacteria</taxon>
        <taxon>Pseudomonadati</taxon>
        <taxon>Thermodesulfobacteriota</taxon>
        <taxon>Desulfobacteria</taxon>
        <taxon>Desulfobacterales</taxon>
        <taxon>Desulfobacteraceae</taxon>
        <taxon>Desulfobacula</taxon>
    </lineage>
</organism>
<dbReference type="Gene3D" id="2.40.50.1020">
    <property type="entry name" value="LytTr DNA-binding domain"/>
    <property type="match status" value="1"/>
</dbReference>
<dbReference type="InterPro" id="IPR011006">
    <property type="entry name" value="CheY-like_superfamily"/>
</dbReference>
<dbReference type="RefSeq" id="WP_014958095.1">
    <property type="nucleotide sequence ID" value="NZ_FNLL01000014.1"/>
</dbReference>
<accession>A0A1H2JP62</accession>
<dbReference type="InterPro" id="IPR001789">
    <property type="entry name" value="Sig_transdc_resp-reg_receiver"/>
</dbReference>
<evidence type="ECO:0000256" key="1">
    <source>
        <dbReference type="PROSITE-ProRule" id="PRU00169"/>
    </source>
</evidence>
<evidence type="ECO:0000259" key="3">
    <source>
        <dbReference type="PROSITE" id="PS50930"/>
    </source>
</evidence>
<feature type="domain" description="Response regulatory" evidence="2">
    <location>
        <begin position="4"/>
        <end position="115"/>
    </location>
</feature>
<dbReference type="PROSITE" id="PS50930">
    <property type="entry name" value="HTH_LYTTR"/>
    <property type="match status" value="1"/>
</dbReference>
<dbReference type="Pfam" id="PF00072">
    <property type="entry name" value="Response_reg"/>
    <property type="match status" value="1"/>
</dbReference>
<evidence type="ECO:0000313" key="5">
    <source>
        <dbReference type="Proteomes" id="UP000199608"/>
    </source>
</evidence>
<feature type="modified residue" description="4-aspartylphosphate" evidence="1">
    <location>
        <position position="55"/>
    </location>
</feature>
<dbReference type="SMART" id="SM00850">
    <property type="entry name" value="LytTR"/>
    <property type="match status" value="1"/>
</dbReference>
<sequence>MTLKTIIIDDEPFVRKDISNMLLSYKKVVVTSQAGSLAEARKKLSQNRFDLVFLDICLSGGTGFDLIPFINPSAKIVFITGHDEYAIRAFEVNALDYLLKPVCPDRLDKTLMRLEPEIKSPVSRNFDHRVLVNLNSGYQFVSPDEIIVISSIGGNYICVHLKNNEQLVCRKTLSEWESLLPESCFFRIHRSTIINMKYIKSMLHEKDGSFHIFLFNRDKSFTVSRRMVSSLKTKIKKMTSEQ</sequence>
<dbReference type="SUPFAM" id="SSF52172">
    <property type="entry name" value="CheY-like"/>
    <property type="match status" value="1"/>
</dbReference>
<dbReference type="PANTHER" id="PTHR37299:SF1">
    <property type="entry name" value="STAGE 0 SPORULATION PROTEIN A HOMOLOG"/>
    <property type="match status" value="1"/>
</dbReference>
<dbReference type="PANTHER" id="PTHR37299">
    <property type="entry name" value="TRANSCRIPTIONAL REGULATOR-RELATED"/>
    <property type="match status" value="1"/>
</dbReference>
<dbReference type="GO" id="GO:0000156">
    <property type="term" value="F:phosphorelay response regulator activity"/>
    <property type="evidence" value="ECO:0007669"/>
    <property type="project" value="InterPro"/>
</dbReference>
<dbReference type="Proteomes" id="UP000199608">
    <property type="component" value="Unassembled WGS sequence"/>
</dbReference>
<dbReference type="InterPro" id="IPR046947">
    <property type="entry name" value="LytR-like"/>
</dbReference>
<dbReference type="InterPro" id="IPR007492">
    <property type="entry name" value="LytTR_DNA-bd_dom"/>
</dbReference>
<evidence type="ECO:0000313" key="4">
    <source>
        <dbReference type="EMBL" id="SDU58190.1"/>
    </source>
</evidence>
<feature type="domain" description="HTH LytTR-type" evidence="3">
    <location>
        <begin position="134"/>
        <end position="237"/>
    </location>
</feature>
<evidence type="ECO:0000259" key="2">
    <source>
        <dbReference type="PROSITE" id="PS50110"/>
    </source>
</evidence>
<keyword evidence="5" id="KW-1185">Reference proteome</keyword>
<dbReference type="Gene3D" id="3.40.50.2300">
    <property type="match status" value="1"/>
</dbReference>